<protein>
    <submittedName>
        <fullName evidence="2">Uncharacterized protein</fullName>
    </submittedName>
</protein>
<dbReference type="EMBL" id="MN740431">
    <property type="protein sequence ID" value="QHU06222.1"/>
    <property type="molecule type" value="Genomic_DNA"/>
</dbReference>
<accession>A0A6C0JKN5</accession>
<dbReference type="AlphaFoldDB" id="A0A6C0JKN5"/>
<dbReference type="Pfam" id="PF19063">
    <property type="entry name" value="DUF5759"/>
    <property type="match status" value="1"/>
</dbReference>
<proteinExistence type="predicted"/>
<feature type="compositionally biased region" description="Basic and acidic residues" evidence="1">
    <location>
        <begin position="155"/>
        <end position="164"/>
    </location>
</feature>
<dbReference type="InterPro" id="IPR043977">
    <property type="entry name" value="DUF5759"/>
</dbReference>
<reference evidence="2" key="1">
    <citation type="journal article" date="2020" name="Nature">
        <title>Giant virus diversity and host interactions through global metagenomics.</title>
        <authorList>
            <person name="Schulz F."/>
            <person name="Roux S."/>
            <person name="Paez-Espino D."/>
            <person name="Jungbluth S."/>
            <person name="Walsh D.A."/>
            <person name="Denef V.J."/>
            <person name="McMahon K.D."/>
            <person name="Konstantinidis K.T."/>
            <person name="Eloe-Fadrosh E.A."/>
            <person name="Kyrpides N.C."/>
            <person name="Woyke T."/>
        </authorList>
    </citation>
    <scope>NUCLEOTIDE SEQUENCE</scope>
    <source>
        <strain evidence="2">GVMAG-M-3300027747-57</strain>
    </source>
</reference>
<organism evidence="2">
    <name type="scientific">viral metagenome</name>
    <dbReference type="NCBI Taxonomy" id="1070528"/>
    <lineage>
        <taxon>unclassified sequences</taxon>
        <taxon>metagenomes</taxon>
        <taxon>organismal metagenomes</taxon>
    </lineage>
</organism>
<evidence type="ECO:0000313" key="2">
    <source>
        <dbReference type="EMBL" id="QHU06222.1"/>
    </source>
</evidence>
<feature type="region of interest" description="Disordered" evidence="1">
    <location>
        <begin position="136"/>
        <end position="164"/>
    </location>
</feature>
<evidence type="ECO:0000256" key="1">
    <source>
        <dbReference type="SAM" id="MobiDB-lite"/>
    </source>
</evidence>
<sequence length="189" mass="22293">MACFLTVDDDENIGKINIDDLYEKKQQKDMKQLAIFNKLLNRVHKRITFTSKNRLLDKHIWFTVPEYIFGEPIYDQGDCIGYLVKNLQDNGFDVRYVHPNTLFVSWANWVPSYVRNEIKKKTGKIIDEKGNIISELENEDENDPNSKIMNNNKPGGKEKKEYKPINEYRPTGNLVYNPEMFEKLEKRVN</sequence>
<name>A0A6C0JKN5_9ZZZZ</name>